<keyword evidence="6" id="KW-0862">Zinc</keyword>
<dbReference type="GO" id="GO:0000978">
    <property type="term" value="F:RNA polymerase II cis-regulatory region sequence-specific DNA binding"/>
    <property type="evidence" value="ECO:0007669"/>
    <property type="project" value="TreeGrafter"/>
</dbReference>
<dbReference type="GeneTree" id="ENSGT00940000163075"/>
<accession>A0A8C6A5W7</accession>
<feature type="domain" description="C2H2-type" evidence="12">
    <location>
        <begin position="224"/>
        <end position="251"/>
    </location>
</feature>
<dbReference type="FunFam" id="3.30.160.60:FF:002343">
    <property type="entry name" value="Zinc finger protein 33A"/>
    <property type="match status" value="2"/>
</dbReference>
<evidence type="ECO:0000256" key="9">
    <source>
        <dbReference type="ARBA" id="ARBA00023163"/>
    </source>
</evidence>
<evidence type="ECO:0000256" key="5">
    <source>
        <dbReference type="ARBA" id="ARBA00022771"/>
    </source>
</evidence>
<keyword evidence="10" id="KW-0539">Nucleus</keyword>
<feature type="domain" description="C2H2-type" evidence="12">
    <location>
        <begin position="280"/>
        <end position="307"/>
    </location>
</feature>
<reference evidence="14" key="2">
    <citation type="submission" date="2025-09" db="UniProtKB">
        <authorList>
            <consortium name="Ensembl"/>
        </authorList>
    </citation>
    <scope>IDENTIFICATION</scope>
</reference>
<dbReference type="GO" id="GO:0006357">
    <property type="term" value="P:regulation of transcription by RNA polymerase II"/>
    <property type="evidence" value="ECO:0007669"/>
    <property type="project" value="TreeGrafter"/>
</dbReference>
<feature type="domain" description="C2H2-type" evidence="12">
    <location>
        <begin position="308"/>
        <end position="335"/>
    </location>
</feature>
<keyword evidence="3" id="KW-0479">Metal-binding</keyword>
<dbReference type="InterPro" id="IPR013087">
    <property type="entry name" value="Znf_C2H2_type"/>
</dbReference>
<evidence type="ECO:0000313" key="15">
    <source>
        <dbReference type="Proteomes" id="UP000694407"/>
    </source>
</evidence>
<dbReference type="SMART" id="SM00355">
    <property type="entry name" value="ZnF_C2H2"/>
    <property type="match status" value="7"/>
</dbReference>
<keyword evidence="15" id="KW-1185">Reference proteome</keyword>
<dbReference type="PROSITE" id="PS00028">
    <property type="entry name" value="ZINC_FINGER_C2H2_1"/>
    <property type="match status" value="5"/>
</dbReference>
<dbReference type="Pfam" id="PF00096">
    <property type="entry name" value="zf-C2H2"/>
    <property type="match status" value="5"/>
</dbReference>
<dbReference type="SUPFAM" id="SSF57667">
    <property type="entry name" value="beta-beta-alpha zinc fingers"/>
    <property type="match status" value="4"/>
</dbReference>
<dbReference type="FunFam" id="3.30.160.60:FF:000029">
    <property type="entry name" value="GLI family zinc finger 4"/>
    <property type="match status" value="1"/>
</dbReference>
<evidence type="ECO:0000259" key="12">
    <source>
        <dbReference type="PROSITE" id="PS50157"/>
    </source>
</evidence>
<dbReference type="Gene3D" id="6.10.140.140">
    <property type="match status" value="1"/>
</dbReference>
<dbReference type="FunFam" id="3.30.160.60:FF:000176">
    <property type="entry name" value="zinc finger protein 70"/>
    <property type="match status" value="1"/>
</dbReference>
<dbReference type="CDD" id="cd07765">
    <property type="entry name" value="KRAB_A-box"/>
    <property type="match status" value="1"/>
</dbReference>
<dbReference type="PANTHER" id="PTHR24404:SF41">
    <property type="entry name" value="ZINC FINGER PROTEIN 613"/>
    <property type="match status" value="1"/>
</dbReference>
<evidence type="ECO:0000256" key="7">
    <source>
        <dbReference type="ARBA" id="ARBA00023015"/>
    </source>
</evidence>
<comment type="subcellular location">
    <subcellularLocation>
        <location evidence="1">Nucleus</location>
    </subcellularLocation>
</comment>
<dbReference type="SUPFAM" id="SSF109640">
    <property type="entry name" value="KRAB domain (Kruppel-associated box)"/>
    <property type="match status" value="1"/>
</dbReference>
<evidence type="ECO:0000313" key="14">
    <source>
        <dbReference type="Ensembl" id="ENSMMMP00000025633.1"/>
    </source>
</evidence>
<dbReference type="InterPro" id="IPR050589">
    <property type="entry name" value="Ikaros_C2H2-ZF"/>
</dbReference>
<keyword evidence="8" id="KW-0238">DNA-binding</keyword>
<evidence type="ECO:0000256" key="1">
    <source>
        <dbReference type="ARBA" id="ARBA00004123"/>
    </source>
</evidence>
<feature type="domain" description="C2H2-type" evidence="12">
    <location>
        <begin position="336"/>
        <end position="363"/>
    </location>
</feature>
<evidence type="ECO:0000256" key="10">
    <source>
        <dbReference type="ARBA" id="ARBA00023242"/>
    </source>
</evidence>
<dbReference type="GO" id="GO:0003700">
    <property type="term" value="F:DNA-binding transcription factor activity"/>
    <property type="evidence" value="ECO:0007669"/>
    <property type="project" value="TreeGrafter"/>
</dbReference>
<keyword evidence="4" id="KW-0677">Repeat</keyword>
<keyword evidence="5 11" id="KW-0863">Zinc-finger</keyword>
<evidence type="ECO:0000256" key="8">
    <source>
        <dbReference type="ARBA" id="ARBA00023125"/>
    </source>
</evidence>
<keyword evidence="7" id="KW-0805">Transcription regulation</keyword>
<evidence type="ECO:0000256" key="11">
    <source>
        <dbReference type="PROSITE-ProRule" id="PRU00042"/>
    </source>
</evidence>
<name>A0A8C6A5W7_MARMA</name>
<reference evidence="14" key="1">
    <citation type="submission" date="2025-08" db="UniProtKB">
        <authorList>
            <consortium name="Ensembl"/>
        </authorList>
    </citation>
    <scope>IDENTIFICATION</scope>
</reference>
<dbReference type="InterPro" id="IPR001909">
    <property type="entry name" value="KRAB"/>
</dbReference>
<evidence type="ECO:0000256" key="3">
    <source>
        <dbReference type="ARBA" id="ARBA00022723"/>
    </source>
</evidence>
<dbReference type="SMART" id="SM00349">
    <property type="entry name" value="KRAB"/>
    <property type="match status" value="1"/>
</dbReference>
<dbReference type="Ensembl" id="ENSMMMT00000029022.1">
    <property type="protein sequence ID" value="ENSMMMP00000025633.1"/>
    <property type="gene ID" value="ENSMMMG00000022470.1"/>
</dbReference>
<dbReference type="InterPro" id="IPR036051">
    <property type="entry name" value="KRAB_dom_sf"/>
</dbReference>
<dbReference type="InterPro" id="IPR036236">
    <property type="entry name" value="Znf_C2H2_sf"/>
</dbReference>
<dbReference type="Gene3D" id="3.30.160.60">
    <property type="entry name" value="Classic Zinc Finger"/>
    <property type="match status" value="7"/>
</dbReference>
<evidence type="ECO:0000256" key="2">
    <source>
        <dbReference type="ARBA" id="ARBA00006991"/>
    </source>
</evidence>
<protein>
    <submittedName>
        <fullName evidence="14">Uncharacterized protein</fullName>
    </submittedName>
</protein>
<dbReference type="FunFam" id="3.30.160.60:FF:001011">
    <property type="entry name" value="Zinc finger protein 793"/>
    <property type="match status" value="1"/>
</dbReference>
<organism evidence="14 15">
    <name type="scientific">Marmota marmota marmota</name>
    <name type="common">Alpine marmot</name>
    <dbReference type="NCBI Taxonomy" id="9994"/>
    <lineage>
        <taxon>Eukaryota</taxon>
        <taxon>Metazoa</taxon>
        <taxon>Chordata</taxon>
        <taxon>Craniata</taxon>
        <taxon>Vertebrata</taxon>
        <taxon>Euteleostomi</taxon>
        <taxon>Mammalia</taxon>
        <taxon>Eutheria</taxon>
        <taxon>Euarchontoglires</taxon>
        <taxon>Glires</taxon>
        <taxon>Rodentia</taxon>
        <taxon>Sciuromorpha</taxon>
        <taxon>Sciuridae</taxon>
        <taxon>Xerinae</taxon>
        <taxon>Marmotini</taxon>
        <taxon>Marmota</taxon>
    </lineage>
</organism>
<feature type="domain" description="KRAB" evidence="13">
    <location>
        <begin position="8"/>
        <end position="91"/>
    </location>
</feature>
<dbReference type="AlphaFoldDB" id="A0A8C6A5W7"/>
<sequence>DILLQRLVSFEDVTMDFTKEEWQQLDPAQRHLYKDVMLEIYSHLFSVEFGLDILQQEVSEKASFQNDMVSEITTSGSGCSILEEELWQDADLTKRDQQNQIHHLSHGAFISKKTLSIESNCVHKDPGNIILLRLLLVPSQKRPLKWCSFVKRLKPNLEANVQNQSSVTKQPEDIGGSGQLLIHSSSNIHLRGKPGECTECGEEFTQNVYVTELVTHQRTHKRQHVCSECGKAFNQKSILSMHQRTHTGEKPHKCNDCGKAFTSKSRFREHQRTHTGEKPYVCTECGKACNGRSNFHKHQITHTRERPLVCHKCGKAFLRKSESTTHQGTHIGEKPYECCDCGKLFSKKPQLKVHQRIHTGERPYVCSECGKAFNNRSNFNKHQATQTRDSAYRCLENLIQILPRPHIYS</sequence>
<proteinExistence type="inferred from homology"/>
<feature type="domain" description="C2H2-type" evidence="12">
    <location>
        <begin position="364"/>
        <end position="391"/>
    </location>
</feature>
<dbReference type="Proteomes" id="UP000694407">
    <property type="component" value="Unplaced"/>
</dbReference>
<evidence type="ECO:0000256" key="4">
    <source>
        <dbReference type="ARBA" id="ARBA00022737"/>
    </source>
</evidence>
<keyword evidence="9" id="KW-0804">Transcription</keyword>
<feature type="domain" description="C2H2-type" evidence="12">
    <location>
        <begin position="252"/>
        <end position="279"/>
    </location>
</feature>
<comment type="similarity">
    <text evidence="2">Belongs to the krueppel C2H2-type zinc-finger protein family.</text>
</comment>
<dbReference type="GO" id="GO:0005634">
    <property type="term" value="C:nucleus"/>
    <property type="evidence" value="ECO:0007669"/>
    <property type="project" value="UniProtKB-SubCell"/>
</dbReference>
<dbReference type="GO" id="GO:0008270">
    <property type="term" value="F:zinc ion binding"/>
    <property type="evidence" value="ECO:0007669"/>
    <property type="project" value="UniProtKB-KW"/>
</dbReference>
<dbReference type="PROSITE" id="PS50805">
    <property type="entry name" value="KRAB"/>
    <property type="match status" value="1"/>
</dbReference>
<dbReference type="Pfam" id="PF01352">
    <property type="entry name" value="KRAB"/>
    <property type="match status" value="1"/>
</dbReference>
<dbReference type="PANTHER" id="PTHR24404">
    <property type="entry name" value="ZINC FINGER PROTEIN"/>
    <property type="match status" value="1"/>
</dbReference>
<evidence type="ECO:0000256" key="6">
    <source>
        <dbReference type="ARBA" id="ARBA00022833"/>
    </source>
</evidence>
<dbReference type="PROSITE" id="PS50157">
    <property type="entry name" value="ZINC_FINGER_C2H2_2"/>
    <property type="match status" value="6"/>
</dbReference>
<evidence type="ECO:0000259" key="13">
    <source>
        <dbReference type="PROSITE" id="PS50805"/>
    </source>
</evidence>